<dbReference type="AlphaFoldDB" id="A0A8S1H572"/>
<dbReference type="Proteomes" id="UP000835052">
    <property type="component" value="Unassembled WGS sequence"/>
</dbReference>
<organism evidence="4 5">
    <name type="scientific">Caenorhabditis auriculariae</name>
    <dbReference type="NCBI Taxonomy" id="2777116"/>
    <lineage>
        <taxon>Eukaryota</taxon>
        <taxon>Metazoa</taxon>
        <taxon>Ecdysozoa</taxon>
        <taxon>Nematoda</taxon>
        <taxon>Chromadorea</taxon>
        <taxon>Rhabditida</taxon>
        <taxon>Rhabditina</taxon>
        <taxon>Rhabditomorpha</taxon>
        <taxon>Rhabditoidea</taxon>
        <taxon>Rhabditidae</taxon>
        <taxon>Peloderinae</taxon>
        <taxon>Caenorhabditis</taxon>
    </lineage>
</organism>
<proteinExistence type="predicted"/>
<comment type="caution">
    <text evidence="4">The sequence shown here is derived from an EMBL/GenBank/DDBJ whole genome shotgun (WGS) entry which is preliminary data.</text>
</comment>
<feature type="compositionally biased region" description="Low complexity" evidence="1">
    <location>
        <begin position="216"/>
        <end position="226"/>
    </location>
</feature>
<gene>
    <name evidence="4" type="ORF">CAUJ_LOCUS7335</name>
</gene>
<feature type="transmembrane region" description="Helical" evidence="2">
    <location>
        <begin position="183"/>
        <end position="206"/>
    </location>
</feature>
<evidence type="ECO:0000256" key="3">
    <source>
        <dbReference type="SAM" id="SignalP"/>
    </source>
</evidence>
<reference evidence="4" key="1">
    <citation type="submission" date="2020-10" db="EMBL/GenBank/DDBJ databases">
        <authorList>
            <person name="Kikuchi T."/>
        </authorList>
    </citation>
    <scope>NUCLEOTIDE SEQUENCE</scope>
    <source>
        <strain evidence="4">NKZ352</strain>
    </source>
</reference>
<evidence type="ECO:0000313" key="4">
    <source>
        <dbReference type="EMBL" id="CAD6191416.1"/>
    </source>
</evidence>
<feature type="chain" id="PRO_5035753367" description="Receptor L-domain domain-containing protein" evidence="3">
    <location>
        <begin position="25"/>
        <end position="245"/>
    </location>
</feature>
<keyword evidence="2" id="KW-0472">Membrane</keyword>
<keyword evidence="5" id="KW-1185">Reference proteome</keyword>
<protein>
    <recommendedName>
        <fullName evidence="6">Receptor L-domain domain-containing protein</fullName>
    </recommendedName>
</protein>
<evidence type="ECO:0000313" key="5">
    <source>
        <dbReference type="Proteomes" id="UP000835052"/>
    </source>
</evidence>
<keyword evidence="2" id="KW-0812">Transmembrane</keyword>
<feature type="signal peptide" evidence="3">
    <location>
        <begin position="1"/>
        <end position="24"/>
    </location>
</feature>
<evidence type="ECO:0008006" key="6">
    <source>
        <dbReference type="Google" id="ProtNLM"/>
    </source>
</evidence>
<evidence type="ECO:0000256" key="2">
    <source>
        <dbReference type="SAM" id="Phobius"/>
    </source>
</evidence>
<name>A0A8S1H572_9PELO</name>
<evidence type="ECO:0000256" key="1">
    <source>
        <dbReference type="SAM" id="MobiDB-lite"/>
    </source>
</evidence>
<dbReference type="EMBL" id="CAJGYM010000021">
    <property type="protein sequence ID" value="CAD6191416.1"/>
    <property type="molecule type" value="Genomic_DNA"/>
</dbReference>
<feature type="region of interest" description="Disordered" evidence="1">
    <location>
        <begin position="216"/>
        <end position="239"/>
    </location>
</feature>
<accession>A0A8S1H572</accession>
<sequence length="245" mass="27035">MTSFSSGRIIRLLVGLSLVGSVSTFPASCCSLPVTGTGGDNCVSHCTRKCLSAEYIVRRQSNFDKNNALEFAQKLEHASRIILEDNSGTANFDSLESLELDASNVKFFPEPLIRIRDTEVTENSFTNLKTITITPINPYCEKGTIFDIDKMKEEPRKILKNLEKKVLADCPSNKSIIDFSSPLVFIISHVVVSSCWALLVALYCLLTRKKKKECSTSSSQSSTSKPTSKEPVAAAPGENYVFLYK</sequence>
<keyword evidence="3" id="KW-0732">Signal</keyword>
<keyword evidence="2" id="KW-1133">Transmembrane helix</keyword>